<dbReference type="OrthoDB" id="514311at2759"/>
<feature type="compositionally biased region" description="Pro residues" evidence="1">
    <location>
        <begin position="229"/>
        <end position="241"/>
    </location>
</feature>
<dbReference type="EMBL" id="SIDB01000009">
    <property type="protein sequence ID" value="KAI3428295.1"/>
    <property type="molecule type" value="Genomic_DNA"/>
</dbReference>
<dbReference type="Gene3D" id="2.160.20.10">
    <property type="entry name" value="Single-stranded right-handed beta-helix, Pectin lyase-like"/>
    <property type="match status" value="1"/>
</dbReference>
<feature type="region of interest" description="Disordered" evidence="1">
    <location>
        <begin position="225"/>
        <end position="273"/>
    </location>
</feature>
<proteinExistence type="predicted"/>
<dbReference type="AlphaFoldDB" id="A0A9D4YVJ8"/>
<protein>
    <recommendedName>
        <fullName evidence="4">Pectate lyase superfamily protein domain-containing protein</fullName>
    </recommendedName>
</protein>
<dbReference type="SUPFAM" id="SSF51126">
    <property type="entry name" value="Pectin lyase-like"/>
    <property type="match status" value="1"/>
</dbReference>
<evidence type="ECO:0000313" key="2">
    <source>
        <dbReference type="EMBL" id="KAI3428295.1"/>
    </source>
</evidence>
<evidence type="ECO:0008006" key="4">
    <source>
        <dbReference type="Google" id="ProtNLM"/>
    </source>
</evidence>
<dbReference type="InterPro" id="IPR012334">
    <property type="entry name" value="Pectin_lyas_fold"/>
</dbReference>
<reference evidence="2" key="1">
    <citation type="journal article" date="2019" name="Plant J.">
        <title>Chlorella vulgaris genome assembly and annotation reveals the molecular basis for metabolic acclimation to high light conditions.</title>
        <authorList>
            <person name="Cecchin M."/>
            <person name="Marcolungo L."/>
            <person name="Rossato M."/>
            <person name="Girolomoni L."/>
            <person name="Cosentino E."/>
            <person name="Cuine S."/>
            <person name="Li-Beisson Y."/>
            <person name="Delledonne M."/>
            <person name="Ballottari M."/>
        </authorList>
    </citation>
    <scope>NUCLEOTIDE SEQUENCE</scope>
    <source>
        <strain evidence="2">211/11P</strain>
    </source>
</reference>
<dbReference type="Proteomes" id="UP001055712">
    <property type="component" value="Unassembled WGS sequence"/>
</dbReference>
<sequence length="831" mass="87030">MSPASPTRACAGYQSAGMYGKEGKEPRLKAASTAVWLIPLLLCGAVFCAATCTFTHSSAGLIVNSSIGKLGDPSRPLADSFQHASRILLQADSSDGVDTPQLAWLKEPEGGWSSWEPQTDGTHGNRAGIAAAATSSGPHVPSIEAQKLVVEQVLLHLSSAVTVQTRALVGTGLQASSLVVLTDSNTTTDQPKQKNSSTTSAAADAVASAAAAVANGNDAALTTAAFAPKPSPRPRPAPRPRPQLAQASTRPRPRPASKRSPPPNPKRRPPVAAAAIPAGARTSFTPPTVAPAAFHGQYKPPTGFSKAPGALPAGCPGSSSVLKFGATGNGAASDVKALLAADRSGAPFLFFPAGTYRITSNLKLTKRVVMGLRTKFQLDAGVVLTLNAQPRRAPMWYDPMFAGPGRVVMGAGVTEVYPAWWAEYPRSDDVVLQMAINSCSVKCTVVQTRTHFLKKAVMLNPRVAILATANAGIAAASPSTGEGLILPGGNYLGRHMVFTSVRGFAKFGIKVQGGASNLNLQAGQITDNYEGIVFESNAGRQVFNVTLSHVSVMQANQHAVVFNAPGAGAVFAGVTVRLNFLLTGGFKSPGQASSGVLFRGSAPTLRRTQVIMQAIDPAQFLKITQFAAVLTRTTAPVSGFVFRSDCWNGGYHQPGAQVRGAFKNSVFQIFFGDSVGGSIFSFTPTSSNNSMTKMEQANPGGWFKLVPAPGTLQQFLGANPSSPPQPSPMEFAGPSRHQSFWVSVKTAGSWAPGVSRTYYLHSFFAGRGISSKKMTCNPFLTSTMGLQCASVSSSPGPNPEDYRRVAVRLTNLSNKIVPDQSTVYFAVQVSG</sequence>
<gene>
    <name evidence="2" type="ORF">D9Q98_006674</name>
</gene>
<name>A0A9D4YVJ8_CHLVU</name>
<comment type="caution">
    <text evidence="2">The sequence shown here is derived from an EMBL/GenBank/DDBJ whole genome shotgun (WGS) entry which is preliminary data.</text>
</comment>
<reference evidence="2" key="2">
    <citation type="submission" date="2020-11" db="EMBL/GenBank/DDBJ databases">
        <authorList>
            <person name="Cecchin M."/>
            <person name="Marcolungo L."/>
            <person name="Rossato M."/>
            <person name="Girolomoni L."/>
            <person name="Cosentino E."/>
            <person name="Cuine S."/>
            <person name="Li-Beisson Y."/>
            <person name="Delledonne M."/>
            <person name="Ballottari M."/>
        </authorList>
    </citation>
    <scope>NUCLEOTIDE SEQUENCE</scope>
    <source>
        <strain evidence="2">211/11P</strain>
        <tissue evidence="2">Whole cell</tissue>
    </source>
</reference>
<dbReference type="InterPro" id="IPR011050">
    <property type="entry name" value="Pectin_lyase_fold/virulence"/>
</dbReference>
<evidence type="ECO:0000313" key="3">
    <source>
        <dbReference type="Proteomes" id="UP001055712"/>
    </source>
</evidence>
<keyword evidence="3" id="KW-1185">Reference proteome</keyword>
<organism evidence="2 3">
    <name type="scientific">Chlorella vulgaris</name>
    <name type="common">Green alga</name>
    <dbReference type="NCBI Taxonomy" id="3077"/>
    <lineage>
        <taxon>Eukaryota</taxon>
        <taxon>Viridiplantae</taxon>
        <taxon>Chlorophyta</taxon>
        <taxon>core chlorophytes</taxon>
        <taxon>Trebouxiophyceae</taxon>
        <taxon>Chlorellales</taxon>
        <taxon>Chlorellaceae</taxon>
        <taxon>Chlorella clade</taxon>
        <taxon>Chlorella</taxon>
    </lineage>
</organism>
<accession>A0A9D4YVJ8</accession>
<evidence type="ECO:0000256" key="1">
    <source>
        <dbReference type="SAM" id="MobiDB-lite"/>
    </source>
</evidence>